<proteinExistence type="predicted"/>
<gene>
    <name evidence="1" type="primary">39</name>
    <name evidence="1" type="ORF">SEA_NIKLAS_39</name>
</gene>
<dbReference type="GeneID" id="60325208"/>
<dbReference type="RefSeq" id="YP_009953729.1">
    <property type="nucleotide sequence ID" value="NC_051625.1"/>
</dbReference>
<name>A0A482JHW1_9CAUD</name>
<reference evidence="1 2" key="1">
    <citation type="submission" date="2019-02" db="EMBL/GenBank/DDBJ databases">
        <authorList>
            <person name="Johnson N."/>
            <person name="McClure M.G."/>
            <person name="Christensen M."/>
            <person name="Johnson M."/>
            <person name="Gaffney B.L."/>
            <person name="Staples A.K."/>
            <person name="King R.A."/>
            <person name="Rinehart C.A."/>
            <person name="Rowland N.S."/>
            <person name="Garlena R.A."/>
            <person name="Russell D.A."/>
            <person name="Pope W.H."/>
            <person name="Jacobs-Sera D."/>
            <person name="Hendrix R.W."/>
            <person name="Hatfull G.F."/>
        </authorList>
    </citation>
    <scope>NUCLEOTIDE SEQUENCE [LARGE SCALE GENOMIC DNA]</scope>
</reference>
<keyword evidence="2" id="KW-1185">Reference proteome</keyword>
<dbReference type="Proteomes" id="UP000295207">
    <property type="component" value="Segment"/>
</dbReference>
<protein>
    <submittedName>
        <fullName evidence="1">Uncharacterized protein</fullName>
    </submittedName>
</protein>
<dbReference type="KEGG" id="vg:60325208"/>
<dbReference type="EMBL" id="MK494119">
    <property type="protein sequence ID" value="QBP31621.1"/>
    <property type="molecule type" value="Genomic_DNA"/>
</dbReference>
<accession>A0A482JHW1</accession>
<evidence type="ECO:0000313" key="1">
    <source>
        <dbReference type="EMBL" id="QBP31621.1"/>
    </source>
</evidence>
<evidence type="ECO:0000313" key="2">
    <source>
        <dbReference type="Proteomes" id="UP000295207"/>
    </source>
</evidence>
<organism evidence="1 2">
    <name type="scientific">Mycobacterium Phage Niklas</name>
    <dbReference type="NCBI Taxonomy" id="2517936"/>
    <lineage>
        <taxon>Viruses</taxon>
        <taxon>Duplodnaviria</taxon>
        <taxon>Heunggongvirae</taxon>
        <taxon>Uroviricota</taxon>
        <taxon>Caudoviricetes</taxon>
        <taxon>Weiservirinae</taxon>
        <taxon>Anayavirus</taxon>
        <taxon>Anayavirus niklas</taxon>
    </lineage>
</organism>
<sequence>MTINTTYPMTLDRGTINGKPVAADYMTEAADARQLVEFDDRLTEAQYRTLLAAIRTSLPVVLVTRGRLGGKAVHTRKTVVVEYASIHPRSDSDPAAGSGNLIRVRYWGFGHNEWLQDIVSIETPDVEFVDAPEAD</sequence>